<dbReference type="RefSeq" id="WP_133883611.1">
    <property type="nucleotide sequence ID" value="NZ_MWIN01000003.1"/>
</dbReference>
<reference evidence="1 2" key="1">
    <citation type="submission" date="2019-03" db="EMBL/GenBank/DDBJ databases">
        <title>Genomic Encyclopedia of Type Strains, Phase IV (KMG-IV): sequencing the most valuable type-strain genomes for metagenomic binning, comparative biology and taxonomic classification.</title>
        <authorList>
            <person name="Goeker M."/>
        </authorList>
    </citation>
    <scope>NUCLEOTIDE SEQUENCE [LARGE SCALE GENOMIC DNA]</scope>
    <source>
        <strain evidence="1 2">DSM 26377</strain>
    </source>
</reference>
<gene>
    <name evidence="1" type="ORF">DFR24_4455</name>
</gene>
<protein>
    <submittedName>
        <fullName evidence="1">Uncharacterized protein</fullName>
    </submittedName>
</protein>
<dbReference type="AlphaFoldDB" id="A0A4R7NU69"/>
<evidence type="ECO:0000313" key="2">
    <source>
        <dbReference type="Proteomes" id="UP000295341"/>
    </source>
</evidence>
<keyword evidence="2" id="KW-1185">Reference proteome</keyword>
<organism evidence="1 2">
    <name type="scientific">Panacagrimonas perspica</name>
    <dbReference type="NCBI Taxonomy" id="381431"/>
    <lineage>
        <taxon>Bacteria</taxon>
        <taxon>Pseudomonadati</taxon>
        <taxon>Pseudomonadota</taxon>
        <taxon>Gammaproteobacteria</taxon>
        <taxon>Nevskiales</taxon>
        <taxon>Nevskiaceae</taxon>
        <taxon>Panacagrimonas</taxon>
    </lineage>
</organism>
<sequence>MNAPHEELTVRPIGFKLPCRQFLISTLVTRDRRLPLVDEFVLRILRLNERLPAEKLRAFLGFSEFELGVVLSDLQSRGLVNVTADVVELHPAAMEMFRISGVGPPQIMEVEEWVNRIWFDLISNKMIPPSNVRNIRNLIELRPVDTGLTMTSDFARNALQTNFREYLKSVRKINNPDHLSLYAITSVEAYQFSYVQLLGRQVLKLSGSPTLEVVTDLTDSEKPARLTHLTDAVTRALATNADAEPTLASKTEYARMTGTSSIHKSESGGYVNISKWRDMERVENGSPAKAFVGVSYLEDNRKMFVQLLTQAIESRQAPDDGKAELIWFRPGGGLWGTSEELRHFISDVRNALRGRWTGVTLETTLVMTRDRDQRKRFGTMFDRGILVPLSGRHGALEVLLVRGFCALVSVLVPVSATAGVWLGRITTVITDLERIEERSECSSLRDQALQWPVELAGAGKADGAGSDGRAS</sequence>
<evidence type="ECO:0000313" key="1">
    <source>
        <dbReference type="EMBL" id="TDU24191.1"/>
    </source>
</evidence>
<accession>A0A4R7NU69</accession>
<dbReference type="OrthoDB" id="9177208at2"/>
<name>A0A4R7NU69_9GAMM</name>
<comment type="caution">
    <text evidence="1">The sequence shown here is derived from an EMBL/GenBank/DDBJ whole genome shotgun (WGS) entry which is preliminary data.</text>
</comment>
<proteinExistence type="predicted"/>
<dbReference type="Proteomes" id="UP000295341">
    <property type="component" value="Unassembled WGS sequence"/>
</dbReference>
<dbReference type="EMBL" id="SOBT01000012">
    <property type="protein sequence ID" value="TDU24191.1"/>
    <property type="molecule type" value="Genomic_DNA"/>
</dbReference>